<organism evidence="1 2">
    <name type="scientific">Serratia phage BF</name>
    <dbReference type="NCBI Taxonomy" id="1962671"/>
    <lineage>
        <taxon>Viruses</taxon>
        <taxon>Duplodnaviria</taxon>
        <taxon>Heunggongvirae</taxon>
        <taxon>Uroviricota</taxon>
        <taxon>Caudoviricetes</taxon>
        <taxon>Eneladusvirus</taxon>
        <taxon>Eneladusvirus BF</taxon>
    </lineage>
</organism>
<evidence type="ECO:0000313" key="2">
    <source>
        <dbReference type="Proteomes" id="UP000221837"/>
    </source>
</evidence>
<dbReference type="OrthoDB" id="33776at10239"/>
<name>A0A1S6UC07_9CAUD</name>
<sequence>MNIIERAKHIVSVSEFESNVNPIEMKKIKAVCPYDEQYILRMVVSTDGLTYHLPIELRWMYPLYIAALKHQTEVIGIKHPFCYITVRHGLVKSITDDEWHVDGFSTKIVHVPEQNYIWSNSIPTEYTNVSVKFPDDFDSNIHNVNHYLQKFVHNDEVQQCKENVLYCLDPYILHRRPSSSTGEVRTFVRISFVPIEINDVNNTQNKLLPRTYNNDGVQVRNKLRTYG</sequence>
<dbReference type="Proteomes" id="UP000221837">
    <property type="component" value="Genome"/>
</dbReference>
<accession>A0A1S6UC07</accession>
<evidence type="ECO:0000313" key="1">
    <source>
        <dbReference type="EMBL" id="AQW88969.1"/>
    </source>
</evidence>
<reference evidence="1" key="1">
    <citation type="submission" date="2017-02" db="EMBL/GenBank/DDBJ databases">
        <title>Genome sequence of Serratia marcescens phage BF.</title>
        <authorList>
            <person name="Casey E."/>
            <person name="Fitzgerald B."/>
            <person name="Mahony J."/>
            <person name="Lugli G."/>
            <person name="Ventura M."/>
            <person name="van Sinderen D."/>
        </authorList>
    </citation>
    <scope>NUCLEOTIDE SEQUENCE [LARGE SCALE GENOMIC DNA]</scope>
</reference>
<dbReference type="EMBL" id="KY630187">
    <property type="protein sequence ID" value="AQW88969.1"/>
    <property type="molecule type" value="Genomic_DNA"/>
</dbReference>
<protein>
    <submittedName>
        <fullName evidence="1">Uncharacterized protein</fullName>
    </submittedName>
</protein>
<gene>
    <name evidence="1" type="ORF">BF_0444</name>
</gene>
<keyword evidence="2" id="KW-1185">Reference proteome</keyword>
<proteinExistence type="predicted"/>